<feature type="compositionally biased region" description="Polar residues" evidence="1">
    <location>
        <begin position="228"/>
        <end position="239"/>
    </location>
</feature>
<organism evidence="2">
    <name type="scientific">mine drainage metagenome</name>
    <dbReference type="NCBI Taxonomy" id="410659"/>
    <lineage>
        <taxon>unclassified sequences</taxon>
        <taxon>metagenomes</taxon>
        <taxon>ecological metagenomes</taxon>
    </lineage>
</organism>
<feature type="region of interest" description="Disordered" evidence="1">
    <location>
        <begin position="217"/>
        <end position="239"/>
    </location>
</feature>
<reference evidence="2" key="1">
    <citation type="submission" date="2016-10" db="EMBL/GenBank/DDBJ databases">
        <title>Sequence of Gallionella enrichment culture.</title>
        <authorList>
            <person name="Poehlein A."/>
            <person name="Muehling M."/>
            <person name="Daniel R."/>
        </authorList>
    </citation>
    <scope>NUCLEOTIDE SEQUENCE</scope>
</reference>
<comment type="caution">
    <text evidence="2">The sequence shown here is derived from an EMBL/GenBank/DDBJ whole genome shotgun (WGS) entry which is preliminary data.</text>
</comment>
<sequence>MRRFAWVGVLFLVGCANMTPMAVNKETKNVDVNSKSVVLMTLDLARPESSRFIPHPVSVTFTRKDGQGKMERQTFKVDDDAGSTDSKLDNKFLLRFALEPGQYEMSTVFGMANAFPIIASFQVPLLMPINVSPKSVTYVGRVNALMRPRVGNEFRAGPVIPLIDQSVAGISGGTFDITVVDASKEDIPEFKSTFPSLETTDIRTELLPAFDRSKVQKWWESDGKTTDAGDSNNIKQAQK</sequence>
<gene>
    <name evidence="2" type="ORF">GALL_42670</name>
</gene>
<evidence type="ECO:0008006" key="3">
    <source>
        <dbReference type="Google" id="ProtNLM"/>
    </source>
</evidence>
<evidence type="ECO:0000256" key="1">
    <source>
        <dbReference type="SAM" id="MobiDB-lite"/>
    </source>
</evidence>
<accession>A0A1J5T0U6</accession>
<evidence type="ECO:0000313" key="2">
    <source>
        <dbReference type="EMBL" id="OIR14466.1"/>
    </source>
</evidence>
<proteinExistence type="predicted"/>
<feature type="compositionally biased region" description="Basic and acidic residues" evidence="1">
    <location>
        <begin position="217"/>
        <end position="227"/>
    </location>
</feature>
<dbReference type="AlphaFoldDB" id="A0A1J5T0U6"/>
<name>A0A1J5T0U6_9ZZZZ</name>
<dbReference type="EMBL" id="MLJW01000011">
    <property type="protein sequence ID" value="OIR14466.1"/>
    <property type="molecule type" value="Genomic_DNA"/>
</dbReference>
<dbReference type="PROSITE" id="PS51257">
    <property type="entry name" value="PROKAR_LIPOPROTEIN"/>
    <property type="match status" value="1"/>
</dbReference>
<protein>
    <recommendedName>
        <fullName evidence="3">Lipoprotein</fullName>
    </recommendedName>
</protein>